<feature type="region of interest" description="Disordered" evidence="1">
    <location>
        <begin position="504"/>
        <end position="527"/>
    </location>
</feature>
<feature type="region of interest" description="Disordered" evidence="1">
    <location>
        <begin position="401"/>
        <end position="451"/>
    </location>
</feature>
<dbReference type="AlphaFoldDB" id="A0A1E4SLB9"/>
<feature type="compositionally biased region" description="Polar residues" evidence="1">
    <location>
        <begin position="771"/>
        <end position="783"/>
    </location>
</feature>
<evidence type="ECO:0000313" key="2">
    <source>
        <dbReference type="EMBL" id="ODV80299.1"/>
    </source>
</evidence>
<feature type="compositionally biased region" description="Low complexity" evidence="1">
    <location>
        <begin position="1"/>
        <end position="26"/>
    </location>
</feature>
<dbReference type="Proteomes" id="UP000094285">
    <property type="component" value="Unassembled WGS sequence"/>
</dbReference>
<feature type="compositionally biased region" description="Polar residues" evidence="1">
    <location>
        <begin position="641"/>
        <end position="650"/>
    </location>
</feature>
<proteinExistence type="predicted"/>
<dbReference type="GeneID" id="30980845"/>
<feature type="region of interest" description="Disordered" evidence="1">
    <location>
        <begin position="1"/>
        <end position="48"/>
    </location>
</feature>
<dbReference type="RefSeq" id="XP_020065421.1">
    <property type="nucleotide sequence ID" value="XM_020206708.1"/>
</dbReference>
<keyword evidence="3" id="KW-1185">Reference proteome</keyword>
<feature type="region of interest" description="Disordered" evidence="1">
    <location>
        <begin position="771"/>
        <end position="804"/>
    </location>
</feature>
<evidence type="ECO:0000313" key="3">
    <source>
        <dbReference type="Proteomes" id="UP000094285"/>
    </source>
</evidence>
<sequence length="804" mass="88838">MASGVVDVSSSTGSFQTAPTSLAGPSPGSGSGPGSGPGPGPGPGASTSSLPSIYQYYHTYHTRSFIDSISSPESVTGLDELHNHLRTVSNPFDVLYTPGRRPVSAYVDPYAHYAHNPAQLHQMAHNPAQLHHPHNPAQLHHIASPPPVITVIDQPVRRSGSVISNSATLRNRNRIKKRNQAFLRSPTSDIDTITTASTGPKESSLRDKIRFMFPVHRKKSLRYSSVRKQHANFHTKDQLQAFLTSSNAESLIKDLLPRQTSFFHYDSILPPSPTIKSVRKNIHIVNQGRSFSIHPALASQAPLTAKNSQKAPPRAKHARAYSSIPLPDIIYQKYKTAVFANKHTVPPKFELLFPNDLHLLSTNDIKNINRKLLLEVLLRRTLAAKIEYRLKQHNYTIPRLGSTKTTGTGSTFSSSSPSYPHKLQEKAPSTSFHSHKPRTETTATSKTSSMESINTEKLMQQNASLFSELLPSPQISYTSDIFGSIYLKDEISLSYDSIEAPAKREVPSRSILRKEPPAAQPRKAPSTNRIIRLPSNELLYINDFNKAYYNRYKAKDDSGFEQSLFSSNVYQLRPMQRSVATISSSEKSVDARQNSSLISPLNISSTEDLASTSHRKKPSLSSSAKSKRHSLPSEGSKRKSQSTTNTSIFQNLDDLSSDLSSFIDDIPRNKAGNAPKGPPPLSPFEDTLFDSQLKRHSLSSLDKLTYPKSSLRLVHKDHSSSQTILESINRSAQYSPIKLVPQPVTHESIEKQNPAIDILSLKGSISMVGSNCPTESASVSTSPEIRRKSRSISRDRTHGQIIHE</sequence>
<dbReference type="OrthoDB" id="4026705at2759"/>
<reference evidence="3" key="1">
    <citation type="submission" date="2016-05" db="EMBL/GenBank/DDBJ databases">
        <title>Comparative genomics of biotechnologically important yeasts.</title>
        <authorList>
            <consortium name="DOE Joint Genome Institute"/>
            <person name="Riley R."/>
            <person name="Haridas S."/>
            <person name="Wolfe K.H."/>
            <person name="Lopes M.R."/>
            <person name="Hittinger C.T."/>
            <person name="Goker M."/>
            <person name="Salamov A."/>
            <person name="Wisecaver J."/>
            <person name="Long T.M."/>
            <person name="Aerts A.L."/>
            <person name="Barry K."/>
            <person name="Choi C."/>
            <person name="Clum A."/>
            <person name="Coughlan A.Y."/>
            <person name="Deshpande S."/>
            <person name="Douglass A.P."/>
            <person name="Hanson S.J."/>
            <person name="Klenk H.-P."/>
            <person name="Labutti K."/>
            <person name="Lapidus A."/>
            <person name="Lindquist E."/>
            <person name="Lipzen A."/>
            <person name="Meier-Kolthoff J.P."/>
            <person name="Ohm R.A."/>
            <person name="Otillar R.P."/>
            <person name="Pangilinan J."/>
            <person name="Peng Y."/>
            <person name="Rokas A."/>
            <person name="Rosa C.A."/>
            <person name="Scheuner C."/>
            <person name="Sibirny A.A."/>
            <person name="Slot J.C."/>
            <person name="Stielow J.B."/>
            <person name="Sun H."/>
            <person name="Kurtzman C.P."/>
            <person name="Blackwell M."/>
            <person name="Grigoriev I.V."/>
            <person name="Jeffries T.W."/>
        </authorList>
    </citation>
    <scope>NUCLEOTIDE SEQUENCE [LARGE SCALE GENOMIC DNA]</scope>
    <source>
        <strain evidence="3">NRRL Y-17324</strain>
    </source>
</reference>
<feature type="compositionally biased region" description="Basic and acidic residues" evidence="1">
    <location>
        <begin position="504"/>
        <end position="516"/>
    </location>
</feature>
<dbReference type="EMBL" id="KV453911">
    <property type="protein sequence ID" value="ODV80299.1"/>
    <property type="molecule type" value="Genomic_DNA"/>
</dbReference>
<feature type="compositionally biased region" description="Low complexity" evidence="1">
    <location>
        <begin position="401"/>
        <end position="418"/>
    </location>
</feature>
<name>A0A1E4SLB9_9ASCO</name>
<feature type="region of interest" description="Disordered" evidence="1">
    <location>
        <begin position="607"/>
        <end position="650"/>
    </location>
</feature>
<organism evidence="2 3">
    <name type="scientific">Suhomyces tanzawaensis NRRL Y-17324</name>
    <dbReference type="NCBI Taxonomy" id="984487"/>
    <lineage>
        <taxon>Eukaryota</taxon>
        <taxon>Fungi</taxon>
        <taxon>Dikarya</taxon>
        <taxon>Ascomycota</taxon>
        <taxon>Saccharomycotina</taxon>
        <taxon>Pichiomycetes</taxon>
        <taxon>Debaryomycetaceae</taxon>
        <taxon>Suhomyces</taxon>
    </lineage>
</organism>
<feature type="compositionally biased region" description="Basic and acidic residues" evidence="1">
    <location>
        <begin position="792"/>
        <end position="804"/>
    </location>
</feature>
<gene>
    <name evidence="2" type="ORF">CANTADRAFT_21536</name>
</gene>
<feature type="region of interest" description="Disordered" evidence="1">
    <location>
        <begin position="663"/>
        <end position="684"/>
    </location>
</feature>
<evidence type="ECO:0000256" key="1">
    <source>
        <dbReference type="SAM" id="MobiDB-lite"/>
    </source>
</evidence>
<protein>
    <submittedName>
        <fullName evidence="2">Uncharacterized protein</fullName>
    </submittedName>
</protein>
<accession>A0A1E4SLB9</accession>
<feature type="compositionally biased region" description="Polar residues" evidence="1">
    <location>
        <begin position="440"/>
        <end position="451"/>
    </location>
</feature>